<organism evidence="3 4">
    <name type="scientific">Pseudomonas plecoglossicida</name>
    <dbReference type="NCBI Taxonomy" id="70775"/>
    <lineage>
        <taxon>Bacteria</taxon>
        <taxon>Pseudomonadati</taxon>
        <taxon>Pseudomonadota</taxon>
        <taxon>Gammaproteobacteria</taxon>
        <taxon>Pseudomonadales</taxon>
        <taxon>Pseudomonadaceae</taxon>
        <taxon>Pseudomonas</taxon>
    </lineage>
</organism>
<dbReference type="Gene3D" id="3.30.160.20">
    <property type="match status" value="2"/>
</dbReference>
<evidence type="ECO:0000259" key="2">
    <source>
        <dbReference type="PROSITE" id="PS50137"/>
    </source>
</evidence>
<dbReference type="Pfam" id="PF00035">
    <property type="entry name" value="dsrm"/>
    <property type="match status" value="1"/>
</dbReference>
<proteinExistence type="predicted"/>
<dbReference type="SUPFAM" id="SSF54768">
    <property type="entry name" value="dsRNA-binding domain-like"/>
    <property type="match status" value="2"/>
</dbReference>
<dbReference type="InterPro" id="IPR014720">
    <property type="entry name" value="dsRBD_dom"/>
</dbReference>
<dbReference type="GO" id="GO:0005829">
    <property type="term" value="C:cytosol"/>
    <property type="evidence" value="ECO:0007669"/>
    <property type="project" value="TreeGrafter"/>
</dbReference>
<name>A0A2A3M1I6_PSEDL</name>
<sequence>MESHLLSWRHDRPLTASSVESTHSLIGQGSTVTSPFFVTIDSQKTLDIDDAISITQSGDLYIISVAIADPSAKVGVGSHDDKLAFERAASIYARDRAVQTMLPRHIGADQSSLVAGQPRQAMVFTITLNSSLEVVGFEPSCQVITVNTRLTYEAIPEIARSTQSPLREMVELLSRVSTLLLQRRRSKGALALYDIRKLMLSDEEGNLRQYESLDQMVGHIIVQEFMILTNSQIALFMAENGLPAVYRNHASRVSAPHALDLANTVEQWLKEGLVTEASVGAQLGALIERAVYDGVARGHYGLGLTLYLHGTSPLRRYADLVNIRQIRAHLDNCPLPYSQADLLTISASINKTLRERSESTVDYHKEVLARKAQRLVASGNLVNMEDNVLSAAVKLAKDAGHLPEAVVAELIRRLNNNTIADAIVDRLAIQIPREAITEDLGVAFSNWMCQHPHNVVRIIMNGIQTQVFEGLDETVHGVNGGFKCVVAVSASGRRLQGVGVHREKRVAKQKAMVEILCRHLSLPINSLSPEAPTQSSSSPAPRATDYKGALIELCRKRGWAAPHLHVAMSGPSNAASFTATATVHPKGGDVESATSPECATKKAAEAAASAILLERLAKSREATSVSSSNPVVQLNEMAQKNRLAEPSYIFTQLSIAPPQFECVAQIVVDGNVLSAKTVAGGKKVAKELAAAEILGQVKIAS</sequence>
<dbReference type="AlphaFoldDB" id="A0A2A3M1I6"/>
<dbReference type="GO" id="GO:0004540">
    <property type="term" value="F:RNA nuclease activity"/>
    <property type="evidence" value="ECO:0007669"/>
    <property type="project" value="InterPro"/>
</dbReference>
<evidence type="ECO:0000313" key="3">
    <source>
        <dbReference type="EMBL" id="PBJ93909.1"/>
    </source>
</evidence>
<dbReference type="EMBL" id="NTME01000021">
    <property type="protein sequence ID" value="PBJ93909.1"/>
    <property type="molecule type" value="Genomic_DNA"/>
</dbReference>
<accession>A0A2A3M1I6</accession>
<dbReference type="GO" id="GO:0006402">
    <property type="term" value="P:mRNA catabolic process"/>
    <property type="evidence" value="ECO:0007669"/>
    <property type="project" value="TreeGrafter"/>
</dbReference>
<protein>
    <submittedName>
        <fullName evidence="3">RNB domain-containing ribonuclease</fullName>
    </submittedName>
</protein>
<reference evidence="3 4" key="1">
    <citation type="submission" date="2017-09" db="EMBL/GenBank/DDBJ databases">
        <authorList>
            <person name="Ehlers B."/>
            <person name="Leendertz F.H."/>
        </authorList>
    </citation>
    <scope>NUCLEOTIDE SEQUENCE [LARGE SCALE GENOMIC DNA]</scope>
    <source>
        <strain evidence="3 4">DJ-1</strain>
    </source>
</reference>
<dbReference type="PROSITE" id="PS50137">
    <property type="entry name" value="DS_RBD"/>
    <property type="match status" value="2"/>
</dbReference>
<keyword evidence="1" id="KW-0694">RNA-binding</keyword>
<comment type="caution">
    <text evidence="3">The sequence shown here is derived from an EMBL/GenBank/DDBJ whole genome shotgun (WGS) entry which is preliminary data.</text>
</comment>
<dbReference type="SUPFAM" id="SSF50249">
    <property type="entry name" value="Nucleic acid-binding proteins"/>
    <property type="match status" value="1"/>
</dbReference>
<dbReference type="Proteomes" id="UP000218102">
    <property type="component" value="Unassembled WGS sequence"/>
</dbReference>
<evidence type="ECO:0000256" key="1">
    <source>
        <dbReference type="PROSITE-ProRule" id="PRU00266"/>
    </source>
</evidence>
<dbReference type="InterPro" id="IPR012340">
    <property type="entry name" value="NA-bd_OB-fold"/>
</dbReference>
<dbReference type="GO" id="GO:0003723">
    <property type="term" value="F:RNA binding"/>
    <property type="evidence" value="ECO:0007669"/>
    <property type="project" value="UniProtKB-UniRule"/>
</dbReference>
<dbReference type="SMART" id="SM00358">
    <property type="entry name" value="DSRM"/>
    <property type="match status" value="2"/>
</dbReference>
<dbReference type="InterPro" id="IPR001900">
    <property type="entry name" value="RNase_II/R"/>
</dbReference>
<dbReference type="Pfam" id="PF00773">
    <property type="entry name" value="RNB"/>
    <property type="match status" value="1"/>
</dbReference>
<gene>
    <name evidence="3" type="ORF">CMV24_18955</name>
</gene>
<dbReference type="PANTHER" id="PTHR23355">
    <property type="entry name" value="RIBONUCLEASE"/>
    <property type="match status" value="1"/>
</dbReference>
<feature type="domain" description="DRBM" evidence="2">
    <location>
        <begin position="545"/>
        <end position="618"/>
    </location>
</feature>
<feature type="domain" description="DRBM" evidence="2">
    <location>
        <begin position="629"/>
        <end position="699"/>
    </location>
</feature>
<dbReference type="CDD" id="cd00048">
    <property type="entry name" value="DSRM_SF"/>
    <property type="match status" value="1"/>
</dbReference>
<dbReference type="SMART" id="SM00955">
    <property type="entry name" value="RNB"/>
    <property type="match status" value="1"/>
</dbReference>
<dbReference type="PANTHER" id="PTHR23355:SF9">
    <property type="entry name" value="DIS3-LIKE EXONUCLEASE 2"/>
    <property type="match status" value="1"/>
</dbReference>
<evidence type="ECO:0000313" key="4">
    <source>
        <dbReference type="Proteomes" id="UP000218102"/>
    </source>
</evidence>
<dbReference type="InterPro" id="IPR050180">
    <property type="entry name" value="RNR_Ribonuclease"/>
</dbReference>